<accession>A0A329MMF8</accession>
<keyword evidence="2" id="KW-1185">Reference proteome</keyword>
<gene>
    <name evidence="1" type="ORF">DQG23_13400</name>
</gene>
<proteinExistence type="predicted"/>
<dbReference type="InterPro" id="IPR036380">
    <property type="entry name" value="Isochorismatase-like_sf"/>
</dbReference>
<sequence>MKAITVPTWYYRHFGADRSLDVPAEGYGGWNKADLEMDADRTALVVMHAWDCGTWDEYPGWHQAVEYIPRSYDICKRVMPGLLETVRSNKMKVYHVVRPNSEYYKGLSGYLRAQSMTSVREESFDRIEQDPVMARMLRFKSEFSYPGEANKADIIRGQAAIDFPEEVRPVGTEGIAENADQLFALCKEDGVNHLIYTGFAINGCLITSPGGMLDMQKRGLLCSAIRQAVTAIENKETARTEQAKELALWYVALMFGFVYDLDDLLNAISLE</sequence>
<dbReference type="EMBL" id="QMFB01000006">
    <property type="protein sequence ID" value="RAV21069.1"/>
    <property type="molecule type" value="Genomic_DNA"/>
</dbReference>
<organism evidence="1 2">
    <name type="scientific">Paenibacillus contaminans</name>
    <dbReference type="NCBI Taxonomy" id="450362"/>
    <lineage>
        <taxon>Bacteria</taxon>
        <taxon>Bacillati</taxon>
        <taxon>Bacillota</taxon>
        <taxon>Bacilli</taxon>
        <taxon>Bacillales</taxon>
        <taxon>Paenibacillaceae</taxon>
        <taxon>Paenibacillus</taxon>
    </lineage>
</organism>
<name>A0A329MMF8_9BACL</name>
<dbReference type="SUPFAM" id="SSF52499">
    <property type="entry name" value="Isochorismatase-like hydrolases"/>
    <property type="match status" value="1"/>
</dbReference>
<dbReference type="AlphaFoldDB" id="A0A329MMF8"/>
<comment type="caution">
    <text evidence="1">The sequence shown here is derived from an EMBL/GenBank/DDBJ whole genome shotgun (WGS) entry which is preliminary data.</text>
</comment>
<evidence type="ECO:0000313" key="2">
    <source>
        <dbReference type="Proteomes" id="UP000250369"/>
    </source>
</evidence>
<evidence type="ECO:0000313" key="1">
    <source>
        <dbReference type="EMBL" id="RAV21069.1"/>
    </source>
</evidence>
<dbReference type="RefSeq" id="WP_113031351.1">
    <property type="nucleotide sequence ID" value="NZ_QMFB01000006.1"/>
</dbReference>
<dbReference type="Gene3D" id="3.40.50.850">
    <property type="entry name" value="Isochorismatase-like"/>
    <property type="match status" value="1"/>
</dbReference>
<dbReference type="OrthoDB" id="2569218at2"/>
<reference evidence="1 2" key="1">
    <citation type="journal article" date="2009" name="Int. J. Syst. Evol. Microbiol.">
        <title>Paenibacillus contaminans sp. nov., isolated from a contaminated laboratory plate.</title>
        <authorList>
            <person name="Chou J.H."/>
            <person name="Lee J.H."/>
            <person name="Lin M.C."/>
            <person name="Chang P.S."/>
            <person name="Arun A.B."/>
            <person name="Young C.C."/>
            <person name="Chen W.M."/>
        </authorList>
    </citation>
    <scope>NUCLEOTIDE SEQUENCE [LARGE SCALE GENOMIC DNA]</scope>
    <source>
        <strain evidence="1 2">CKOBP-6</strain>
    </source>
</reference>
<dbReference type="Proteomes" id="UP000250369">
    <property type="component" value="Unassembled WGS sequence"/>
</dbReference>
<evidence type="ECO:0008006" key="3">
    <source>
        <dbReference type="Google" id="ProtNLM"/>
    </source>
</evidence>
<protein>
    <recommendedName>
        <fullName evidence="3">Isochorismatase-like domain-containing protein</fullName>
    </recommendedName>
</protein>